<dbReference type="STRING" id="1408163.A0A0F4YWZ7"/>
<keyword evidence="4" id="KW-0779">Telomere</keyword>
<keyword evidence="7" id="KW-0131">Cell cycle</keyword>
<evidence type="ECO:0000259" key="10">
    <source>
        <dbReference type="Pfam" id="PF12231"/>
    </source>
</evidence>
<dbReference type="GO" id="GO:0000723">
    <property type="term" value="P:telomere maintenance"/>
    <property type="evidence" value="ECO:0007669"/>
    <property type="project" value="TreeGrafter"/>
</dbReference>
<feature type="compositionally biased region" description="Polar residues" evidence="8">
    <location>
        <begin position="101"/>
        <end position="116"/>
    </location>
</feature>
<feature type="compositionally biased region" description="Basic and acidic residues" evidence="8">
    <location>
        <begin position="1255"/>
        <end position="1265"/>
    </location>
</feature>
<evidence type="ECO:0000256" key="3">
    <source>
        <dbReference type="ARBA" id="ARBA00022454"/>
    </source>
</evidence>
<evidence type="ECO:0000256" key="6">
    <source>
        <dbReference type="ARBA" id="ARBA00023242"/>
    </source>
</evidence>
<comment type="subcellular location">
    <subcellularLocation>
        <location evidence="2">Chromosome</location>
        <location evidence="2">Telomere</location>
    </subcellularLocation>
    <subcellularLocation>
        <location evidence="1">Nucleus</location>
    </subcellularLocation>
</comment>
<dbReference type="Gene3D" id="3.20.20.100">
    <property type="entry name" value="NADP-dependent oxidoreductase domain"/>
    <property type="match status" value="1"/>
</dbReference>
<dbReference type="InterPro" id="IPR022031">
    <property type="entry name" value="Rif1_N"/>
</dbReference>
<evidence type="ECO:0000256" key="1">
    <source>
        <dbReference type="ARBA" id="ARBA00004123"/>
    </source>
</evidence>
<feature type="compositionally biased region" description="Basic and acidic residues" evidence="8">
    <location>
        <begin position="1470"/>
        <end position="1481"/>
    </location>
</feature>
<keyword evidence="5" id="KW-0560">Oxidoreductase</keyword>
<dbReference type="InterPro" id="IPR036812">
    <property type="entry name" value="NAD(P)_OxRdtase_dom_sf"/>
</dbReference>
<dbReference type="OrthoDB" id="5399929at2759"/>
<keyword evidence="12" id="KW-1185">Reference proteome</keyword>
<keyword evidence="3" id="KW-0158">Chromosome</keyword>
<dbReference type="EMBL" id="LASV01000122">
    <property type="protein sequence ID" value="KKA22832.1"/>
    <property type="molecule type" value="Genomic_DNA"/>
</dbReference>
<dbReference type="CDD" id="cd19093">
    <property type="entry name" value="AKR_AtPLR-like"/>
    <property type="match status" value="1"/>
</dbReference>
<feature type="region of interest" description="Disordered" evidence="8">
    <location>
        <begin position="1156"/>
        <end position="1688"/>
    </location>
</feature>
<feature type="region of interest" description="Disordered" evidence="8">
    <location>
        <begin position="75"/>
        <end position="116"/>
    </location>
</feature>
<protein>
    <submittedName>
        <fullName evidence="11">Telomere length regulator protein (Rif1)</fullName>
    </submittedName>
</protein>
<reference evidence="11 12" key="1">
    <citation type="submission" date="2015-04" db="EMBL/GenBank/DDBJ databases">
        <authorList>
            <person name="Heijne W.H."/>
            <person name="Fedorova N.D."/>
            <person name="Nierman W.C."/>
            <person name="Vollebregt A.W."/>
            <person name="Zhao Z."/>
            <person name="Wu L."/>
            <person name="Kumar M."/>
            <person name="Stam H."/>
            <person name="van den Berg M.A."/>
            <person name="Pel H.J."/>
        </authorList>
    </citation>
    <scope>NUCLEOTIDE SEQUENCE [LARGE SCALE GENOMIC DNA]</scope>
    <source>
        <strain evidence="11 12">CBS 393.64</strain>
    </source>
</reference>
<gene>
    <name evidence="11" type="ORF">T310_3127</name>
</gene>
<dbReference type="InterPro" id="IPR020471">
    <property type="entry name" value="AKR"/>
</dbReference>
<evidence type="ECO:0000256" key="4">
    <source>
        <dbReference type="ARBA" id="ARBA00022895"/>
    </source>
</evidence>
<evidence type="ECO:0000259" key="9">
    <source>
        <dbReference type="Pfam" id="PF00248"/>
    </source>
</evidence>
<evidence type="ECO:0000313" key="12">
    <source>
        <dbReference type="Proteomes" id="UP000053958"/>
    </source>
</evidence>
<feature type="domain" description="Telomere-associated protein Rif1 N-terminal" evidence="10">
    <location>
        <begin position="132"/>
        <end position="505"/>
    </location>
</feature>
<dbReference type="Proteomes" id="UP000053958">
    <property type="component" value="Unassembled WGS sequence"/>
</dbReference>
<feature type="compositionally biased region" description="Basic and acidic residues" evidence="8">
    <location>
        <begin position="1176"/>
        <end position="1186"/>
    </location>
</feature>
<feature type="compositionally biased region" description="Polar residues" evidence="8">
    <location>
        <begin position="1215"/>
        <end position="1226"/>
    </location>
</feature>
<evidence type="ECO:0000256" key="5">
    <source>
        <dbReference type="ARBA" id="ARBA00023002"/>
    </source>
</evidence>
<dbReference type="PANTHER" id="PTHR22928">
    <property type="entry name" value="TELOMERE-ASSOCIATED PROTEIN RIF1"/>
    <property type="match status" value="1"/>
</dbReference>
<feature type="compositionally biased region" description="Polar residues" evidence="8">
    <location>
        <begin position="1160"/>
        <end position="1174"/>
    </location>
</feature>
<feature type="compositionally biased region" description="Polar residues" evidence="8">
    <location>
        <begin position="45"/>
        <end position="56"/>
    </location>
</feature>
<dbReference type="Pfam" id="PF00248">
    <property type="entry name" value="Aldo_ket_red"/>
    <property type="match status" value="1"/>
</dbReference>
<evidence type="ECO:0000256" key="2">
    <source>
        <dbReference type="ARBA" id="ARBA00004574"/>
    </source>
</evidence>
<evidence type="ECO:0000256" key="8">
    <source>
        <dbReference type="SAM" id="MobiDB-lite"/>
    </source>
</evidence>
<evidence type="ECO:0000256" key="7">
    <source>
        <dbReference type="ARBA" id="ARBA00023306"/>
    </source>
</evidence>
<feature type="region of interest" description="Disordered" evidence="8">
    <location>
        <begin position="1"/>
        <end position="60"/>
    </location>
</feature>
<dbReference type="GO" id="GO:0016491">
    <property type="term" value="F:oxidoreductase activity"/>
    <property type="evidence" value="ECO:0007669"/>
    <property type="project" value="UniProtKB-KW"/>
</dbReference>
<dbReference type="GO" id="GO:0005634">
    <property type="term" value="C:nucleus"/>
    <property type="evidence" value="ECO:0007669"/>
    <property type="project" value="UniProtKB-SubCell"/>
</dbReference>
<dbReference type="GO" id="GO:0140445">
    <property type="term" value="C:chromosome, telomeric repeat region"/>
    <property type="evidence" value="ECO:0007669"/>
    <property type="project" value="TreeGrafter"/>
</dbReference>
<dbReference type="Pfam" id="PF12231">
    <property type="entry name" value="Rif1_N"/>
    <property type="match status" value="1"/>
</dbReference>
<comment type="caution">
    <text evidence="11">The sequence shown here is derived from an EMBL/GenBank/DDBJ whole genome shotgun (WGS) entry which is preliminary data.</text>
</comment>
<name>A0A0F4YWZ7_RASE3</name>
<dbReference type="InterPro" id="IPR023210">
    <property type="entry name" value="NADP_OxRdtase_dom"/>
</dbReference>
<keyword evidence="6" id="KW-0539">Nucleus</keyword>
<proteinExistence type="predicted"/>
<sequence>MVEVLSALPARPPTPPRTSSHAFCDGEVDGAQSRPGLLDTPGDSPANNETTELRSSGRSKRVNFSPWTNYIKPPTFSNSTTKTGLRSLPPSNECKPAKSILKNNTVPPSPSNEAPQTTQSLAMLLESVTQQLAGETLSSRLDAYMHLLGALKAYEGVPEEEAMVAKLGLMTQFIQRDICRDLEKGGPLETNLVIHALKLTIYLIWNNALSGQLSDDFRNFIVDQSINSLQDAKVPKSVITHYMHILSTQNFPAKIMTNSKLSRILSVLSDVTDRVNGNGIVSQRLSIYQRVLTQSKTTMASQSALWVEHLISGLLHHLKDTRLKAISLGIQASMALGPNMMVSNTIRDIFDKHLDQGRKLVSEICERMSRMMSSTETGVHVPQIWSIIVLLLRSKRFNIDQWEHFKEWVLVLQKCFNCSEPAIKAQAILGWNRFVYAISPSESTSHSMIRMLSKPILSQFERKRYDKPGAATSQVVLSSYYNLLYYAFRPSTSHQHLDVIWEEYITQPCANIFAPNPNLNERACRALSFLLWSPQPKLWTENKINEASKIEPENLPSLDCKWVRSRILSVLKVFEILFKSSIWDRRAIDESGVAIAWVNLSRALSDASNKEIKPSPELMQAIACVLGLLQRLWNGAPSSLNASNGDEFLDRFRFLSTSIISAIGPLPFTEKLLLKTAQETFQTANTPTHRHSLSDINLDTPFMHLLRMISSFPDISEPSPSYLSLIDGLLEAASKGRVSRGSRLDFFEKCADIYSNEAEIQSSSRPKSSRYIWEATAKFAEDCLRSFPMETVRDRDGSVSRDYDNVVKILSRGLRFPDAHPKWNLLLDAFVRVVRTERGDRGIAKYIVERLAEDLKQLDLEQVPAPLKALINHSLSVPYHQQNKPKSRPIGFQRGSPAPDQILFPDKLLELIENVLSEFYQKFKQYGNTLTTEVIESMTSLLGSGVLAFRAAVLERLQAPLALWLRDDSRHLTTENGADSKVLTACRTLALAAANVLQTAVPHDDTSLHKFEVIISAGLESVHRSTANRFIEMWNTTFGSRDSLTYPAAVLVALRKLEPYVELHLPSLPLQSDSQIGQTTPDFVDSQDGDVSQVIQEMADISRGRRDQLKAARPTSFSSSPIVQAQEPAINTLPKMGTDLTPRRRLRHDDSQIQFIAVESSPSLQSGPESQVLTRRQREVRERQRGETSMFLDGLRPSSPALPSPAKDAEVRTPVQLSSLRNSGPTSEIPLTPTLAGALQENDDEFPGSSPTPGTKDRTPLDKSKIPSSLSIHALETCEADPPSSPPELKRHSHSRGKVSRQVSPSLPEGESVAPLNNGSNAGKDDCAGQPDDSSVVPAMLEGNGPDRSPADDPVTDQSSNQAPPMSDGLKEAPATAAEEPQSTNSAPADIVPDSFSDDLEQQVASQIEQDLELAADLDEVRETRSQPEPPYSFPMTRKRKREAEAAELSSTPDRGKRRSLRSSSAVAKEVAKEVVKETPKNSKKAGTASERRQPASPADKVSTPSSSKSKQKEKPNLETSHALRSGSKRKSSRINEGTNDTDAVRSPANLENPPQKKRRSLRLSGVPASPVLEPEPVSRPSRVLRSRTKATDAAQNAAESSEEPPLSKTPDGPPSEKALQDSSPGPDVQAPEETETGKPVAGSEPATVTEAPADDNMRTELEEPGENGVGTDVMRNDTDIRAPQEASDDTVMKTYVSEAVQTNETEDKHEITGEAIINSLRQVLSNIKKACIAKAHRMCRVFHWDADWVVLNYVFFFGLCPIVLMRSEKPWQKRKKAISGGIHKYQDHTLHLIREVRFPGLNSPSLADNDHGLEEVLGLRSLPEEKSLSTNTLHGLKDLHFPMDQEILQRVHRRNYPSKAHTVDPAKSDAAHVLPEHEVPDLQSRLLLRGAKRDVLVPYLCIGAWAWGDTATWKYSPKELPRIKEAWEILRLAGLNWVDTAQAFGSGESERICGDLFNGLSRDEFVVQTKWFSIPDRVNLMGQSQAPKKKLQESLQRLRLDYVDVYLVHGHVHPSTIATVAKGLAECVEEGLTRAVGVANYDKDDMLRMADALGRHGIPLTINQCEYSVLRRHPETHGLIRACRDHGIVFQSYASLAQGRLTGKYSQGNPPSPSYRFSSYPISEIEPAIEVLRQIAEDKRVSIGAVALNYNLSKGAVPIVGIRNADQARQNMQALGWRLSQDEIRRIERVSLEGKTSMIWQQG</sequence>
<dbReference type="GeneID" id="25315477"/>
<feature type="compositionally biased region" description="Low complexity" evidence="8">
    <location>
        <begin position="1197"/>
        <end position="1206"/>
    </location>
</feature>
<dbReference type="SUPFAM" id="SSF51430">
    <property type="entry name" value="NAD(P)-linked oxidoreductase"/>
    <property type="match status" value="1"/>
</dbReference>
<feature type="compositionally biased region" description="Polar residues" evidence="8">
    <location>
        <begin position="75"/>
        <end position="84"/>
    </location>
</feature>
<accession>A0A0F4YWZ7</accession>
<organism evidence="11 12">
    <name type="scientific">Rasamsonia emersonii (strain ATCC 16479 / CBS 393.64 / IMI 116815)</name>
    <dbReference type="NCBI Taxonomy" id="1408163"/>
    <lineage>
        <taxon>Eukaryota</taxon>
        <taxon>Fungi</taxon>
        <taxon>Dikarya</taxon>
        <taxon>Ascomycota</taxon>
        <taxon>Pezizomycotina</taxon>
        <taxon>Eurotiomycetes</taxon>
        <taxon>Eurotiomycetidae</taxon>
        <taxon>Eurotiales</taxon>
        <taxon>Trichocomaceae</taxon>
        <taxon>Rasamsonia</taxon>
    </lineage>
</organism>
<dbReference type="RefSeq" id="XP_013329444.1">
    <property type="nucleotide sequence ID" value="XM_013473990.1"/>
</dbReference>
<evidence type="ECO:0000313" key="11">
    <source>
        <dbReference type="EMBL" id="KKA22832.1"/>
    </source>
</evidence>
<dbReference type="PANTHER" id="PTHR22928:SF3">
    <property type="entry name" value="TELOMERE-ASSOCIATED PROTEIN RIF1"/>
    <property type="match status" value="1"/>
</dbReference>
<feature type="domain" description="NADP-dependent oxidoreductase" evidence="9">
    <location>
        <begin position="1901"/>
        <end position="2191"/>
    </location>
</feature>
<dbReference type="PRINTS" id="PR00069">
    <property type="entry name" value="ALDKETRDTASE"/>
</dbReference>